<protein>
    <recommendedName>
        <fullName evidence="3">FAS1 domain-containing protein</fullName>
    </recommendedName>
</protein>
<dbReference type="OrthoDB" id="7700931at2759"/>
<dbReference type="GeneID" id="23886248"/>
<proteinExistence type="predicted"/>
<sequence length="502" mass="56811">MVHLSTLFLLPLAFAAPAPKAAKDIPELSVSQWTSIQESFGDNIGDFAAWSWNKAENIVGDFGPHKDAGDDKTELTIWQRLKEDPHSFSRLVKIIEFEGKAIEYLDNKDLQITFFAPNNDALEPPHHHHHHHRHHHHHHQHDDDDDALDALVQAPSLAAISAALEREPSLVGEDDGDDDDDEEKKRKKEIFRKIIGKVLAYHGLPKAYSVQQLSQNSTLETALKAEDGSYAGLHRRVRIEKCLVPPSVKLNFYAKIVAADRKSGNGYLHALDRPLIPPASILDELFLFPDSFSTLTSSVQKVHLAHALDFGIEHDEDHKHKVHGTPLATLFAPTNGAFHRLPPKLKFFLFSPFGEKALTKLLAYHYIPHTLLLSEALHVEKHEDKDEVIEQFIFADGDDPSFHKEFKIETALPNATLAIEIDKTKLFPVEGAVKTRIKVNGELVQVIDVPARNGAFHIIPKLLVPPHKHHHHHHHHHDDKELTGDDSWENWEQWLPQWADEA</sequence>
<dbReference type="GO" id="GO:0000329">
    <property type="term" value="C:fungal-type vacuole membrane"/>
    <property type="evidence" value="ECO:0007669"/>
    <property type="project" value="TreeGrafter"/>
</dbReference>
<feature type="signal peptide" evidence="2">
    <location>
        <begin position="1"/>
        <end position="15"/>
    </location>
</feature>
<dbReference type="AlphaFoldDB" id="J9VHV3"/>
<accession>J9VHV3</accession>
<evidence type="ECO:0000313" key="4">
    <source>
        <dbReference type="EMBL" id="AFR94007.2"/>
    </source>
</evidence>
<dbReference type="PANTHER" id="PTHR10900">
    <property type="entry name" value="PERIOSTIN-RELATED"/>
    <property type="match status" value="1"/>
</dbReference>
<dbReference type="Pfam" id="PF02469">
    <property type="entry name" value="Fasciclin"/>
    <property type="match status" value="2"/>
</dbReference>
<dbReference type="SMART" id="SM00554">
    <property type="entry name" value="FAS1"/>
    <property type="match status" value="2"/>
</dbReference>
<dbReference type="InterPro" id="IPR000782">
    <property type="entry name" value="FAS1_domain"/>
</dbReference>
<dbReference type="Proteomes" id="UP000010091">
    <property type="component" value="Chromosome 3"/>
</dbReference>
<gene>
    <name evidence="4" type="ORF">CNAG_02685</name>
</gene>
<dbReference type="InterPro" id="IPR050904">
    <property type="entry name" value="Adhesion/Biosynth-related"/>
</dbReference>
<organism evidence="4 5">
    <name type="scientific">Cryptococcus neoformans (strain H99 / ATCC 208821 / CBS 10515 / FGSC 9487)</name>
    <name type="common">Cryptococcus neoformans var. grubii serotype A</name>
    <dbReference type="NCBI Taxonomy" id="235443"/>
    <lineage>
        <taxon>Eukaryota</taxon>
        <taxon>Fungi</taxon>
        <taxon>Dikarya</taxon>
        <taxon>Basidiomycota</taxon>
        <taxon>Agaricomycotina</taxon>
        <taxon>Tremellomycetes</taxon>
        <taxon>Tremellales</taxon>
        <taxon>Cryptococcaceae</taxon>
        <taxon>Cryptococcus</taxon>
        <taxon>Cryptococcus neoformans species complex</taxon>
    </lineage>
</organism>
<evidence type="ECO:0000256" key="2">
    <source>
        <dbReference type="SAM" id="SignalP"/>
    </source>
</evidence>
<dbReference type="EMBL" id="CP003822">
    <property type="protein sequence ID" value="AFR94007.2"/>
    <property type="molecule type" value="Genomic_DNA"/>
</dbReference>
<dbReference type="PROSITE" id="PS50213">
    <property type="entry name" value="FAS1"/>
    <property type="match status" value="2"/>
</dbReference>
<dbReference type="GO" id="GO:0016236">
    <property type="term" value="P:macroautophagy"/>
    <property type="evidence" value="ECO:0007669"/>
    <property type="project" value="TreeGrafter"/>
</dbReference>
<evidence type="ECO:0000256" key="1">
    <source>
        <dbReference type="SAM" id="MobiDB-lite"/>
    </source>
</evidence>
<keyword evidence="5" id="KW-1185">Reference proteome</keyword>
<dbReference type="InterPro" id="IPR036378">
    <property type="entry name" value="FAS1_dom_sf"/>
</dbReference>
<feature type="region of interest" description="Disordered" evidence="1">
    <location>
        <begin position="121"/>
        <end position="145"/>
    </location>
</feature>
<feature type="domain" description="FAS1" evidence="3">
    <location>
        <begin position="279"/>
        <end position="463"/>
    </location>
</feature>
<evidence type="ECO:0000313" key="5">
    <source>
        <dbReference type="Proteomes" id="UP000010091"/>
    </source>
</evidence>
<dbReference type="Gene3D" id="2.30.180.10">
    <property type="entry name" value="FAS1 domain"/>
    <property type="match status" value="2"/>
</dbReference>
<reference evidence="4 5" key="1">
    <citation type="journal article" date="2014" name="PLoS Genet.">
        <title>Analysis of the genome and transcriptome of Cryptococcus neoformans var. grubii reveals complex RNA expression and microevolution leading to virulence attenuation.</title>
        <authorList>
            <person name="Janbon G."/>
            <person name="Ormerod K.L."/>
            <person name="Paulet D."/>
            <person name="Byrnes E.J.III."/>
            <person name="Yadav V."/>
            <person name="Chatterjee G."/>
            <person name="Mullapudi N."/>
            <person name="Hon C.C."/>
            <person name="Billmyre R.B."/>
            <person name="Brunel F."/>
            <person name="Bahn Y.S."/>
            <person name="Chen W."/>
            <person name="Chen Y."/>
            <person name="Chow E.W."/>
            <person name="Coppee J.Y."/>
            <person name="Floyd-Averette A."/>
            <person name="Gaillardin C."/>
            <person name="Gerik K.J."/>
            <person name="Goldberg J."/>
            <person name="Gonzalez-Hilarion S."/>
            <person name="Gujja S."/>
            <person name="Hamlin J.L."/>
            <person name="Hsueh Y.P."/>
            <person name="Ianiri G."/>
            <person name="Jones S."/>
            <person name="Kodira C.D."/>
            <person name="Kozubowski L."/>
            <person name="Lam W."/>
            <person name="Marra M."/>
            <person name="Mesner L.D."/>
            <person name="Mieczkowski P.A."/>
            <person name="Moyrand F."/>
            <person name="Nielsen K."/>
            <person name="Proux C."/>
            <person name="Rossignol T."/>
            <person name="Schein J.E."/>
            <person name="Sun S."/>
            <person name="Wollschlaeger C."/>
            <person name="Wood I.A."/>
            <person name="Zeng Q."/>
            <person name="Neuveglise C."/>
            <person name="Newlon C.S."/>
            <person name="Perfect J.R."/>
            <person name="Lodge J.K."/>
            <person name="Idnurm A."/>
            <person name="Stajich J.E."/>
            <person name="Kronstad J.W."/>
            <person name="Sanyal K."/>
            <person name="Heitman J."/>
            <person name="Fraser J.A."/>
            <person name="Cuomo C.A."/>
            <person name="Dietrich F.S."/>
        </authorList>
    </citation>
    <scope>NUCLEOTIDE SEQUENCE [LARGE SCALE GENOMIC DNA]</scope>
    <source>
        <strain evidence="5">H99 / ATCC 208821 / CBS 10515 / FGSC 9487</strain>
    </source>
</reference>
<name>J9VHV3_CRYN9</name>
<feature type="compositionally biased region" description="Basic residues" evidence="1">
    <location>
        <begin position="126"/>
        <end position="139"/>
    </location>
</feature>
<dbReference type="GO" id="GO:0005615">
    <property type="term" value="C:extracellular space"/>
    <property type="evidence" value="ECO:0007669"/>
    <property type="project" value="TreeGrafter"/>
</dbReference>
<dbReference type="RefSeq" id="XP_012047942.1">
    <property type="nucleotide sequence ID" value="XM_012192552.1"/>
</dbReference>
<dbReference type="PANTHER" id="PTHR10900:SF122">
    <property type="entry name" value="FAS1 DOMAIN-CONTAINING PROTEIN"/>
    <property type="match status" value="1"/>
</dbReference>
<feature type="domain" description="FAS1" evidence="3">
    <location>
        <begin position="75"/>
        <end position="275"/>
    </location>
</feature>
<dbReference type="VEuPathDB" id="FungiDB:CNAG_02685"/>
<feature type="chain" id="PRO_5012429483" description="FAS1 domain-containing protein" evidence="2">
    <location>
        <begin position="16"/>
        <end position="502"/>
    </location>
</feature>
<keyword evidence="2" id="KW-0732">Signal</keyword>
<dbReference type="HOGENOM" id="CLU_026509_0_0_1"/>
<evidence type="ECO:0000259" key="3">
    <source>
        <dbReference type="PROSITE" id="PS50213"/>
    </source>
</evidence>
<dbReference type="SUPFAM" id="SSF82153">
    <property type="entry name" value="FAS1 domain"/>
    <property type="match status" value="2"/>
</dbReference>
<dbReference type="KEGG" id="cng:CNAG_02685"/>